<protein>
    <submittedName>
        <fullName evidence="8">ComE-like protein competence protein</fullName>
    </submittedName>
</protein>
<feature type="transmembrane region" description="Helical" evidence="6">
    <location>
        <begin position="177"/>
        <end position="196"/>
    </location>
</feature>
<name>A0A0G1SEW7_9BACT</name>
<dbReference type="GO" id="GO:0005886">
    <property type="term" value="C:plasma membrane"/>
    <property type="evidence" value="ECO:0007669"/>
    <property type="project" value="UniProtKB-SubCell"/>
</dbReference>
<comment type="caution">
    <text evidence="8">The sequence shown here is derived from an EMBL/GenBank/DDBJ whole genome shotgun (WGS) entry which is preliminary data.</text>
</comment>
<dbReference type="Proteomes" id="UP000034565">
    <property type="component" value="Unassembled WGS sequence"/>
</dbReference>
<organism evidence="8 9">
    <name type="scientific">Candidatus Amesbacteria bacterium GW2011_GWA1_47_20</name>
    <dbReference type="NCBI Taxonomy" id="1618354"/>
    <lineage>
        <taxon>Bacteria</taxon>
        <taxon>Candidatus Amesiibacteriota</taxon>
    </lineage>
</organism>
<feature type="transmembrane region" description="Helical" evidence="6">
    <location>
        <begin position="60"/>
        <end position="83"/>
    </location>
</feature>
<accession>A0A0G1SEW7</accession>
<feature type="transmembrane region" description="Helical" evidence="6">
    <location>
        <begin position="208"/>
        <end position="229"/>
    </location>
</feature>
<feature type="domain" description="ComEC/Rec2-related protein" evidence="7">
    <location>
        <begin position="39"/>
        <end position="279"/>
    </location>
</feature>
<evidence type="ECO:0000256" key="6">
    <source>
        <dbReference type="SAM" id="Phobius"/>
    </source>
</evidence>
<dbReference type="PANTHER" id="PTHR30619:SF1">
    <property type="entry name" value="RECOMBINATION PROTEIN 2"/>
    <property type="match status" value="1"/>
</dbReference>
<keyword evidence="2" id="KW-1003">Cell membrane</keyword>
<evidence type="ECO:0000313" key="9">
    <source>
        <dbReference type="Proteomes" id="UP000034565"/>
    </source>
</evidence>
<comment type="subcellular location">
    <subcellularLocation>
        <location evidence="1">Cell membrane</location>
        <topology evidence="1">Multi-pass membrane protein</topology>
    </subcellularLocation>
</comment>
<reference evidence="8 9" key="1">
    <citation type="journal article" date="2015" name="Nature">
        <title>rRNA introns, odd ribosomes, and small enigmatic genomes across a large radiation of phyla.</title>
        <authorList>
            <person name="Brown C.T."/>
            <person name="Hug L.A."/>
            <person name="Thomas B.C."/>
            <person name="Sharon I."/>
            <person name="Castelle C.J."/>
            <person name="Singh A."/>
            <person name="Wilkins M.J."/>
            <person name="Williams K.H."/>
            <person name="Banfield J.F."/>
        </authorList>
    </citation>
    <scope>NUCLEOTIDE SEQUENCE [LARGE SCALE GENOMIC DNA]</scope>
</reference>
<feature type="transmembrane region" description="Helical" evidence="6">
    <location>
        <begin position="112"/>
        <end position="131"/>
    </location>
</feature>
<dbReference type="PANTHER" id="PTHR30619">
    <property type="entry name" value="DNA INTERNALIZATION/COMPETENCE PROTEIN COMEC/REC2"/>
    <property type="match status" value="1"/>
</dbReference>
<feature type="transmembrane region" description="Helical" evidence="6">
    <location>
        <begin position="261"/>
        <end position="279"/>
    </location>
</feature>
<evidence type="ECO:0000256" key="5">
    <source>
        <dbReference type="ARBA" id="ARBA00023136"/>
    </source>
</evidence>
<dbReference type="EMBL" id="LCOA01000026">
    <property type="protein sequence ID" value="KKU67961.1"/>
    <property type="molecule type" value="Genomic_DNA"/>
</dbReference>
<keyword evidence="5 6" id="KW-0472">Membrane</keyword>
<feature type="transmembrane region" description="Helical" evidence="6">
    <location>
        <begin position="90"/>
        <end position="106"/>
    </location>
</feature>
<evidence type="ECO:0000256" key="4">
    <source>
        <dbReference type="ARBA" id="ARBA00022989"/>
    </source>
</evidence>
<dbReference type="InterPro" id="IPR052159">
    <property type="entry name" value="Competence_DNA_uptake"/>
</dbReference>
<evidence type="ECO:0000256" key="1">
    <source>
        <dbReference type="ARBA" id="ARBA00004651"/>
    </source>
</evidence>
<evidence type="ECO:0000259" key="7">
    <source>
        <dbReference type="Pfam" id="PF03772"/>
    </source>
</evidence>
<dbReference type="NCBIfam" id="TIGR00360">
    <property type="entry name" value="ComEC_N-term"/>
    <property type="match status" value="1"/>
</dbReference>
<dbReference type="InterPro" id="IPR004477">
    <property type="entry name" value="ComEC_N"/>
</dbReference>
<evidence type="ECO:0000256" key="3">
    <source>
        <dbReference type="ARBA" id="ARBA00022692"/>
    </source>
</evidence>
<keyword evidence="3 6" id="KW-0812">Transmembrane</keyword>
<keyword evidence="4 6" id="KW-1133">Transmembrane helix</keyword>
<gene>
    <name evidence="8" type="ORF">UX92_C0026G0008</name>
</gene>
<evidence type="ECO:0000256" key="2">
    <source>
        <dbReference type="ARBA" id="ARBA00022475"/>
    </source>
</evidence>
<dbReference type="AlphaFoldDB" id="A0A0G1SEW7"/>
<evidence type="ECO:0000313" key="8">
    <source>
        <dbReference type="EMBL" id="KKU67961.1"/>
    </source>
</evidence>
<sequence>MVVITLWLQVLNGENWRNWAVMRTENWLHGDAGTLAAGMLWGGSGNLSYQTREAYRRVGLLHIVAASGYNVTLMTGWILSVGLIWLSRRWALGVTIIGVIIYMIIAGMQPSIIRAGIMSILAMVGLILGRERDAKWLLVITGGMMLAWNPKLISDIGFQLSFAATWGLVWLAPKGDLGTTLAAQAMTTPLILHHFGNLSVISPLVNAALLWTVPLIMQITAVGLVWGPINWLAWPLLRGQLWVVSSVASWPISSWEVGKMSWLWVGVYYVVLFLLIKILSTKH</sequence>
<dbReference type="Pfam" id="PF03772">
    <property type="entry name" value="Competence"/>
    <property type="match status" value="1"/>
</dbReference>
<proteinExistence type="predicted"/>